<protein>
    <submittedName>
        <fullName evidence="1">Uncharacterized protein</fullName>
    </submittedName>
</protein>
<organism evidence="1 2">
    <name type="scientific">Methylobacterium durans</name>
    <dbReference type="NCBI Taxonomy" id="2202825"/>
    <lineage>
        <taxon>Bacteria</taxon>
        <taxon>Pseudomonadati</taxon>
        <taxon>Pseudomonadota</taxon>
        <taxon>Alphaproteobacteria</taxon>
        <taxon>Hyphomicrobiales</taxon>
        <taxon>Methylobacteriaceae</taxon>
        <taxon>Methylobacterium</taxon>
    </lineage>
</organism>
<dbReference type="Proteomes" id="UP000245926">
    <property type="component" value="Chromosome"/>
</dbReference>
<reference evidence="2" key="1">
    <citation type="submission" date="2018-05" db="EMBL/GenBank/DDBJ databases">
        <title>Complete Genome Sequence of Methylobacterium sp. 17SD2-17.</title>
        <authorList>
            <person name="Srinivasan S."/>
        </authorList>
    </citation>
    <scope>NUCLEOTIDE SEQUENCE [LARGE SCALE GENOMIC DNA]</scope>
    <source>
        <strain evidence="2">17SD2-17</strain>
    </source>
</reference>
<name>A0A2U8W3B7_9HYPH</name>
<proteinExistence type="predicted"/>
<evidence type="ECO:0000313" key="1">
    <source>
        <dbReference type="EMBL" id="AWN40569.1"/>
    </source>
</evidence>
<dbReference type="KEGG" id="mets:DK389_08530"/>
<dbReference type="AlphaFoldDB" id="A0A2U8W3B7"/>
<dbReference type="RefSeq" id="WP_109888828.1">
    <property type="nucleotide sequence ID" value="NZ_CP029550.1"/>
</dbReference>
<gene>
    <name evidence="1" type="ORF">DK389_08530</name>
</gene>
<dbReference type="OrthoDB" id="7995614at2"/>
<accession>A0A2U8W3B7</accession>
<evidence type="ECO:0000313" key="2">
    <source>
        <dbReference type="Proteomes" id="UP000245926"/>
    </source>
</evidence>
<sequence length="128" mass="13751">MTDDPEAAAVLHQRATLAEDAADALLEAIAENEAAGSIFSAVSDGGNLTTWREPGRTRFGPDFSCPVGNSIDADHWADLHRFGEDIYEAGGLDALDEAIMHIVQLAPAQADWRAKVLESVWFDVGRTA</sequence>
<keyword evidence="2" id="KW-1185">Reference proteome</keyword>
<dbReference type="EMBL" id="CP029550">
    <property type="protein sequence ID" value="AWN40569.1"/>
    <property type="molecule type" value="Genomic_DNA"/>
</dbReference>